<keyword evidence="1" id="KW-0472">Membrane</keyword>
<protein>
    <submittedName>
        <fullName evidence="3">CopD family protein</fullName>
    </submittedName>
</protein>
<keyword evidence="4" id="KW-1185">Reference proteome</keyword>
<dbReference type="Proteomes" id="UP001589628">
    <property type="component" value="Unassembled WGS sequence"/>
</dbReference>
<feature type="domain" description="Copper resistance protein D" evidence="2">
    <location>
        <begin position="45"/>
        <end position="132"/>
    </location>
</feature>
<feature type="transmembrane region" description="Helical" evidence="1">
    <location>
        <begin position="80"/>
        <end position="101"/>
    </location>
</feature>
<keyword evidence="1" id="KW-1133">Transmembrane helix</keyword>
<feature type="transmembrane region" description="Helical" evidence="1">
    <location>
        <begin position="50"/>
        <end position="68"/>
    </location>
</feature>
<name>A0ABV5ZF35_9GAMM</name>
<reference evidence="3 4" key="1">
    <citation type="submission" date="2024-09" db="EMBL/GenBank/DDBJ databases">
        <authorList>
            <person name="Sun Q."/>
            <person name="Mori K."/>
        </authorList>
    </citation>
    <scope>NUCLEOTIDE SEQUENCE [LARGE SCALE GENOMIC DNA]</scope>
    <source>
        <strain evidence="3 4">ATCC 51285</strain>
    </source>
</reference>
<dbReference type="InterPro" id="IPR008457">
    <property type="entry name" value="Cu-R_CopD_dom"/>
</dbReference>
<sequence>MYTLLLSLHLLGATLWTGGHLVLSLVILPQVLKQQSPARLLEFEAGFERIGMPALIMQILTGIALSHYRLSGAWHQHPGLLIKLTLLLATFALAAHARLRVIPHLNVHNLPTLAWHIRAVTVLSLAFVITGVFIRTGAF</sequence>
<proteinExistence type="predicted"/>
<keyword evidence="1" id="KW-0812">Transmembrane</keyword>
<dbReference type="Pfam" id="PF05425">
    <property type="entry name" value="CopD"/>
    <property type="match status" value="1"/>
</dbReference>
<evidence type="ECO:0000256" key="1">
    <source>
        <dbReference type="SAM" id="Phobius"/>
    </source>
</evidence>
<dbReference type="RefSeq" id="WP_027312514.1">
    <property type="nucleotide sequence ID" value="NZ_JBHLZN010000006.1"/>
</dbReference>
<organism evidence="3 4">
    <name type="scientific">Balneatrix alpica</name>
    <dbReference type="NCBI Taxonomy" id="75684"/>
    <lineage>
        <taxon>Bacteria</taxon>
        <taxon>Pseudomonadati</taxon>
        <taxon>Pseudomonadota</taxon>
        <taxon>Gammaproteobacteria</taxon>
        <taxon>Oceanospirillales</taxon>
        <taxon>Balneatrichaceae</taxon>
        <taxon>Balneatrix</taxon>
    </lineage>
</organism>
<evidence type="ECO:0000313" key="4">
    <source>
        <dbReference type="Proteomes" id="UP001589628"/>
    </source>
</evidence>
<gene>
    <name evidence="3" type="ORF">ACFFLH_15855</name>
</gene>
<accession>A0ABV5ZF35</accession>
<feature type="transmembrane region" description="Helical" evidence="1">
    <location>
        <begin position="113"/>
        <end position="134"/>
    </location>
</feature>
<dbReference type="EMBL" id="JBHLZN010000006">
    <property type="protein sequence ID" value="MFB9887889.1"/>
    <property type="molecule type" value="Genomic_DNA"/>
</dbReference>
<comment type="caution">
    <text evidence="3">The sequence shown here is derived from an EMBL/GenBank/DDBJ whole genome shotgun (WGS) entry which is preliminary data.</text>
</comment>
<evidence type="ECO:0000313" key="3">
    <source>
        <dbReference type="EMBL" id="MFB9887889.1"/>
    </source>
</evidence>
<evidence type="ECO:0000259" key="2">
    <source>
        <dbReference type="Pfam" id="PF05425"/>
    </source>
</evidence>